<reference evidence="1" key="1">
    <citation type="submission" date="2021-01" db="EMBL/GenBank/DDBJ databases">
        <title>Adiantum capillus-veneris genome.</title>
        <authorList>
            <person name="Fang Y."/>
            <person name="Liao Q."/>
        </authorList>
    </citation>
    <scope>NUCLEOTIDE SEQUENCE</scope>
    <source>
        <strain evidence="1">H3</strain>
        <tissue evidence="1">Leaf</tissue>
    </source>
</reference>
<dbReference type="PANTHER" id="PTHR36987">
    <property type="entry name" value="NADH DEHYDROGENASE [UBIQUINONE] 1 BETA SUBCOMPLEX SUBUNIT 2-LIKE"/>
    <property type="match status" value="1"/>
</dbReference>
<organism evidence="1 2">
    <name type="scientific">Adiantum capillus-veneris</name>
    <name type="common">Maidenhair fern</name>
    <dbReference type="NCBI Taxonomy" id="13818"/>
    <lineage>
        <taxon>Eukaryota</taxon>
        <taxon>Viridiplantae</taxon>
        <taxon>Streptophyta</taxon>
        <taxon>Embryophyta</taxon>
        <taxon>Tracheophyta</taxon>
        <taxon>Polypodiopsida</taxon>
        <taxon>Polypodiidae</taxon>
        <taxon>Polypodiales</taxon>
        <taxon>Pteridineae</taxon>
        <taxon>Pteridaceae</taxon>
        <taxon>Vittarioideae</taxon>
        <taxon>Adiantum</taxon>
    </lineage>
</organism>
<proteinExistence type="predicted"/>
<dbReference type="GO" id="GO:0045271">
    <property type="term" value="C:respiratory chain complex I"/>
    <property type="evidence" value="ECO:0007669"/>
    <property type="project" value="InterPro"/>
</dbReference>
<sequence length="129" mass="14666">MAGGGSARAHGHDVFDIHPPKRWHVRTGQIMGAIMWFWVLYRARQDGPVLLGWRHPWDHDGHGHGHSHDHDHDHSHSSTENLKAFGKDFNRLNATVFHMSNRYMESLHMSICCMASSTCAALACEDSTW</sequence>
<gene>
    <name evidence="1" type="ORF">GOP47_0013269</name>
</gene>
<dbReference type="InterPro" id="IPR044980">
    <property type="entry name" value="NDUFB2_plant/fungi"/>
</dbReference>
<dbReference type="GO" id="GO:0005743">
    <property type="term" value="C:mitochondrial inner membrane"/>
    <property type="evidence" value="ECO:0007669"/>
    <property type="project" value="InterPro"/>
</dbReference>
<accession>A0A9D4ZD08</accession>
<name>A0A9D4ZD08_ADICA</name>
<comment type="caution">
    <text evidence="1">The sequence shown here is derived from an EMBL/GenBank/DDBJ whole genome shotgun (WGS) entry which is preliminary data.</text>
</comment>
<dbReference type="OrthoDB" id="531564at2759"/>
<dbReference type="Proteomes" id="UP000886520">
    <property type="component" value="Chromosome 13"/>
</dbReference>
<dbReference type="AlphaFoldDB" id="A0A9D4ZD08"/>
<evidence type="ECO:0000313" key="1">
    <source>
        <dbReference type="EMBL" id="KAI5071018.1"/>
    </source>
</evidence>
<dbReference type="PANTHER" id="PTHR36987:SF1">
    <property type="entry name" value="NADH DEHYDROGENASE [UBIQUINONE] 1 BETA SUBCOMPLEX SUBUNIT 2"/>
    <property type="match status" value="1"/>
</dbReference>
<protein>
    <recommendedName>
        <fullName evidence="3">NADH dehydrogenase [ubiquinone] 1 beta subcomplex subunit 2</fullName>
    </recommendedName>
</protein>
<dbReference type="EMBL" id="JABFUD020000013">
    <property type="protein sequence ID" value="KAI5071018.1"/>
    <property type="molecule type" value="Genomic_DNA"/>
</dbReference>
<keyword evidence="2" id="KW-1185">Reference proteome</keyword>
<evidence type="ECO:0000313" key="2">
    <source>
        <dbReference type="Proteomes" id="UP000886520"/>
    </source>
</evidence>
<evidence type="ECO:0008006" key="3">
    <source>
        <dbReference type="Google" id="ProtNLM"/>
    </source>
</evidence>